<evidence type="ECO:0000259" key="9">
    <source>
        <dbReference type="Pfam" id="PF18346"/>
    </source>
</evidence>
<feature type="domain" description="Mind bomb SH3 repeat" evidence="9">
    <location>
        <begin position="36"/>
        <end position="101"/>
    </location>
</feature>
<feature type="non-terminal residue" evidence="10">
    <location>
        <position position="124"/>
    </location>
</feature>
<dbReference type="GO" id="GO:0008270">
    <property type="term" value="F:zinc ion binding"/>
    <property type="evidence" value="ECO:0007669"/>
    <property type="project" value="UniProtKB-KW"/>
</dbReference>
<protein>
    <recommendedName>
        <fullName evidence="9">Mind bomb SH3 repeat domain-containing protein</fullName>
    </recommendedName>
</protein>
<dbReference type="Pfam" id="PF18346">
    <property type="entry name" value="SH3_15"/>
    <property type="match status" value="1"/>
</dbReference>
<gene>
    <name evidence="10" type="ORF">BLA29_014206</name>
</gene>
<evidence type="ECO:0000256" key="7">
    <source>
        <dbReference type="ARBA" id="ARBA00022833"/>
    </source>
</evidence>
<dbReference type="PANTHER" id="PTHR24202">
    <property type="entry name" value="E3 UBIQUITIN-PROTEIN LIGASE MIB2"/>
    <property type="match status" value="1"/>
</dbReference>
<name>A0A1Y3BC43_EURMA</name>
<sequence>MADLKVINDAKGYTVYRDHLPLLGEQSANRSGCHDFQVGNQVNIDLDLEVVKYLQHGHGGWTDGMFECLGTTGTVIEIDEDFDIVVRYPSNNKWTFNPGCLTKVGNTSNDNNDSNGSSNDTNNI</sequence>
<evidence type="ECO:0000256" key="3">
    <source>
        <dbReference type="ARBA" id="ARBA00022723"/>
    </source>
</evidence>
<dbReference type="OrthoDB" id="2122982at2759"/>
<dbReference type="AlphaFoldDB" id="A0A1Y3BC43"/>
<evidence type="ECO:0000313" key="11">
    <source>
        <dbReference type="Proteomes" id="UP000194236"/>
    </source>
</evidence>
<keyword evidence="11" id="KW-1185">Reference proteome</keyword>
<evidence type="ECO:0000313" key="10">
    <source>
        <dbReference type="EMBL" id="OTF78471.1"/>
    </source>
</evidence>
<evidence type="ECO:0000256" key="5">
    <source>
        <dbReference type="ARBA" id="ARBA00022771"/>
    </source>
</evidence>
<reference evidence="10 11" key="1">
    <citation type="submission" date="2017-03" db="EMBL/GenBank/DDBJ databases">
        <title>Genome Survey of Euroglyphus maynei.</title>
        <authorList>
            <person name="Arlian L.G."/>
            <person name="Morgan M.S."/>
            <person name="Rider S.D."/>
        </authorList>
    </citation>
    <scope>NUCLEOTIDE SEQUENCE [LARGE SCALE GENOMIC DNA]</scope>
    <source>
        <strain evidence="10">Arlian Lab</strain>
        <tissue evidence="10">Whole body</tissue>
    </source>
</reference>
<comment type="caution">
    <text evidence="10">The sequence shown here is derived from an EMBL/GenBank/DDBJ whole genome shotgun (WGS) entry which is preliminary data.</text>
</comment>
<keyword evidence="3" id="KW-0479">Metal-binding</keyword>
<evidence type="ECO:0000256" key="1">
    <source>
        <dbReference type="ARBA" id="ARBA00004906"/>
    </source>
</evidence>
<dbReference type="GO" id="GO:0005737">
    <property type="term" value="C:cytoplasm"/>
    <property type="evidence" value="ECO:0007669"/>
    <property type="project" value="TreeGrafter"/>
</dbReference>
<dbReference type="InterPro" id="IPR040847">
    <property type="entry name" value="SH3_15"/>
</dbReference>
<keyword evidence="6" id="KW-0833">Ubl conjugation pathway</keyword>
<keyword evidence="5" id="KW-0863">Zinc-finger</keyword>
<dbReference type="GO" id="GO:0007219">
    <property type="term" value="P:Notch signaling pathway"/>
    <property type="evidence" value="ECO:0007669"/>
    <property type="project" value="TreeGrafter"/>
</dbReference>
<dbReference type="GO" id="GO:0016567">
    <property type="term" value="P:protein ubiquitination"/>
    <property type="evidence" value="ECO:0007669"/>
    <property type="project" value="UniProtKB-UniPathway"/>
</dbReference>
<dbReference type="GO" id="GO:0016740">
    <property type="term" value="F:transferase activity"/>
    <property type="evidence" value="ECO:0007669"/>
    <property type="project" value="UniProtKB-KW"/>
</dbReference>
<keyword evidence="7" id="KW-0862">Zinc</keyword>
<dbReference type="UniPathway" id="UPA00143"/>
<comment type="pathway">
    <text evidence="1">Protein modification; protein ubiquitination.</text>
</comment>
<keyword evidence="4" id="KW-0677">Repeat</keyword>
<dbReference type="PANTHER" id="PTHR24202:SF53">
    <property type="entry name" value="E3 UBIQUITIN-PROTEIN LIGASE MIB1"/>
    <property type="match status" value="1"/>
</dbReference>
<organism evidence="10 11">
    <name type="scientific">Euroglyphus maynei</name>
    <name type="common">Mayne's house dust mite</name>
    <dbReference type="NCBI Taxonomy" id="6958"/>
    <lineage>
        <taxon>Eukaryota</taxon>
        <taxon>Metazoa</taxon>
        <taxon>Ecdysozoa</taxon>
        <taxon>Arthropoda</taxon>
        <taxon>Chelicerata</taxon>
        <taxon>Arachnida</taxon>
        <taxon>Acari</taxon>
        <taxon>Acariformes</taxon>
        <taxon>Sarcoptiformes</taxon>
        <taxon>Astigmata</taxon>
        <taxon>Psoroptidia</taxon>
        <taxon>Analgoidea</taxon>
        <taxon>Pyroglyphidae</taxon>
        <taxon>Pyroglyphinae</taxon>
        <taxon>Euroglyphus</taxon>
    </lineage>
</organism>
<dbReference type="Proteomes" id="UP000194236">
    <property type="component" value="Unassembled WGS sequence"/>
</dbReference>
<evidence type="ECO:0000256" key="8">
    <source>
        <dbReference type="SAM" id="MobiDB-lite"/>
    </source>
</evidence>
<dbReference type="GO" id="GO:0006897">
    <property type="term" value="P:endocytosis"/>
    <property type="evidence" value="ECO:0007669"/>
    <property type="project" value="TreeGrafter"/>
</dbReference>
<evidence type="ECO:0000256" key="2">
    <source>
        <dbReference type="ARBA" id="ARBA00022679"/>
    </source>
</evidence>
<feature type="region of interest" description="Disordered" evidence="8">
    <location>
        <begin position="105"/>
        <end position="124"/>
    </location>
</feature>
<proteinExistence type="predicted"/>
<evidence type="ECO:0000256" key="6">
    <source>
        <dbReference type="ARBA" id="ARBA00022786"/>
    </source>
</evidence>
<accession>A0A1Y3BC43</accession>
<evidence type="ECO:0000256" key="4">
    <source>
        <dbReference type="ARBA" id="ARBA00022737"/>
    </source>
</evidence>
<keyword evidence="2" id="KW-0808">Transferase</keyword>
<dbReference type="EMBL" id="MUJZ01027759">
    <property type="protein sequence ID" value="OTF78471.1"/>
    <property type="molecule type" value="Genomic_DNA"/>
</dbReference>